<dbReference type="SMART" id="SM00304">
    <property type="entry name" value="HAMP"/>
    <property type="match status" value="1"/>
</dbReference>
<dbReference type="Pfam" id="PF00512">
    <property type="entry name" value="HisKA"/>
    <property type="match status" value="1"/>
</dbReference>
<dbReference type="Pfam" id="PF00672">
    <property type="entry name" value="HAMP"/>
    <property type="match status" value="1"/>
</dbReference>
<keyword evidence="11" id="KW-0472">Membrane</keyword>
<dbReference type="Gene3D" id="1.10.287.130">
    <property type="match status" value="1"/>
</dbReference>
<dbReference type="Pfam" id="PF02518">
    <property type="entry name" value="HATPase_c"/>
    <property type="match status" value="1"/>
</dbReference>
<dbReference type="InterPro" id="IPR003594">
    <property type="entry name" value="HATPase_dom"/>
</dbReference>
<dbReference type="CDD" id="cd00075">
    <property type="entry name" value="HATPase"/>
    <property type="match status" value="1"/>
</dbReference>
<evidence type="ECO:0000256" key="11">
    <source>
        <dbReference type="SAM" id="Phobius"/>
    </source>
</evidence>
<feature type="region of interest" description="Disordered" evidence="10">
    <location>
        <begin position="91"/>
        <end position="111"/>
    </location>
</feature>
<proteinExistence type="predicted"/>
<dbReference type="SMART" id="SM00387">
    <property type="entry name" value="HATPase_c"/>
    <property type="match status" value="1"/>
</dbReference>
<dbReference type="InterPro" id="IPR004358">
    <property type="entry name" value="Sig_transdc_His_kin-like_C"/>
</dbReference>
<evidence type="ECO:0000256" key="10">
    <source>
        <dbReference type="SAM" id="MobiDB-lite"/>
    </source>
</evidence>
<evidence type="ECO:0000256" key="9">
    <source>
        <dbReference type="ARBA" id="ARBA00022840"/>
    </source>
</evidence>
<dbReference type="Gene3D" id="6.10.340.10">
    <property type="match status" value="1"/>
</dbReference>
<dbReference type="PANTHER" id="PTHR44936:SF10">
    <property type="entry name" value="SENSOR PROTEIN RSTB"/>
    <property type="match status" value="1"/>
</dbReference>
<dbReference type="PROSITE" id="PS50885">
    <property type="entry name" value="HAMP"/>
    <property type="match status" value="1"/>
</dbReference>
<dbReference type="InterPro" id="IPR003660">
    <property type="entry name" value="HAMP_dom"/>
</dbReference>
<keyword evidence="9" id="KW-0067">ATP-binding</keyword>
<comment type="subcellular location">
    <subcellularLocation>
        <location evidence="2">Cell membrane</location>
        <topology evidence="2">Multi-pass membrane protein</topology>
    </subcellularLocation>
</comment>
<feature type="domain" description="HAMP" evidence="13">
    <location>
        <begin position="159"/>
        <end position="211"/>
    </location>
</feature>
<dbReference type="Gene3D" id="3.30.565.10">
    <property type="entry name" value="Histidine kinase-like ATPase, C-terminal domain"/>
    <property type="match status" value="1"/>
</dbReference>
<dbReference type="InterPro" id="IPR005467">
    <property type="entry name" value="His_kinase_dom"/>
</dbReference>
<organism evidence="14 15">
    <name type="scientific">Rhizobium aquaticum</name>
    <dbReference type="NCBI Taxonomy" id="1549636"/>
    <lineage>
        <taxon>Bacteria</taxon>
        <taxon>Pseudomonadati</taxon>
        <taxon>Pseudomonadota</taxon>
        <taxon>Alphaproteobacteria</taxon>
        <taxon>Hyphomicrobiales</taxon>
        <taxon>Rhizobiaceae</taxon>
        <taxon>Rhizobium/Agrobacterium group</taxon>
        <taxon>Rhizobium</taxon>
    </lineage>
</organism>
<dbReference type="InterPro" id="IPR036097">
    <property type="entry name" value="HisK_dim/P_sf"/>
</dbReference>
<dbReference type="InterPro" id="IPR003661">
    <property type="entry name" value="HisK_dim/P_dom"/>
</dbReference>
<feature type="domain" description="Histidine kinase" evidence="12">
    <location>
        <begin position="219"/>
        <end position="421"/>
    </location>
</feature>
<keyword evidence="6" id="KW-0808">Transferase</keyword>
<evidence type="ECO:0000256" key="5">
    <source>
        <dbReference type="ARBA" id="ARBA00022553"/>
    </source>
</evidence>
<dbReference type="PROSITE" id="PS50109">
    <property type="entry name" value="HIS_KIN"/>
    <property type="match status" value="1"/>
</dbReference>
<keyword evidence="8 14" id="KW-0418">Kinase</keyword>
<feature type="transmembrane region" description="Helical" evidence="11">
    <location>
        <begin position="139"/>
        <end position="158"/>
    </location>
</feature>
<dbReference type="InterPro" id="IPR036890">
    <property type="entry name" value="HATPase_C_sf"/>
</dbReference>
<evidence type="ECO:0000256" key="2">
    <source>
        <dbReference type="ARBA" id="ARBA00004651"/>
    </source>
</evidence>
<dbReference type="EMBL" id="JBEPMB010000001">
    <property type="protein sequence ID" value="MET3612470.1"/>
    <property type="molecule type" value="Genomic_DNA"/>
</dbReference>
<evidence type="ECO:0000256" key="6">
    <source>
        <dbReference type="ARBA" id="ARBA00022679"/>
    </source>
</evidence>
<keyword evidence="4" id="KW-1003">Cell membrane</keyword>
<dbReference type="RefSeq" id="WP_354555031.1">
    <property type="nucleotide sequence ID" value="NZ_JBEPMB010000001.1"/>
</dbReference>
<protein>
    <recommendedName>
        <fullName evidence="3">histidine kinase</fullName>
        <ecNumber evidence="3">2.7.13.3</ecNumber>
    </recommendedName>
</protein>
<evidence type="ECO:0000256" key="1">
    <source>
        <dbReference type="ARBA" id="ARBA00000085"/>
    </source>
</evidence>
<dbReference type="SUPFAM" id="SSF47384">
    <property type="entry name" value="Homodimeric domain of signal transducing histidine kinase"/>
    <property type="match status" value="1"/>
</dbReference>
<dbReference type="SUPFAM" id="SSF55874">
    <property type="entry name" value="ATPase domain of HSP90 chaperone/DNA topoisomerase II/histidine kinase"/>
    <property type="match status" value="1"/>
</dbReference>
<keyword evidence="15" id="KW-1185">Reference proteome</keyword>
<comment type="catalytic activity">
    <reaction evidence="1">
        <text>ATP + protein L-histidine = ADP + protein N-phospho-L-histidine.</text>
        <dbReference type="EC" id="2.7.13.3"/>
    </reaction>
</comment>
<dbReference type="EC" id="2.7.13.3" evidence="3"/>
<dbReference type="Proteomes" id="UP001549047">
    <property type="component" value="Unassembled WGS sequence"/>
</dbReference>
<evidence type="ECO:0000259" key="12">
    <source>
        <dbReference type="PROSITE" id="PS50109"/>
    </source>
</evidence>
<keyword evidence="11" id="KW-1133">Transmembrane helix</keyword>
<keyword evidence="7" id="KW-0547">Nucleotide-binding</keyword>
<dbReference type="InterPro" id="IPR050980">
    <property type="entry name" value="2C_sensor_his_kinase"/>
</dbReference>
<comment type="caution">
    <text evidence="14">The sequence shown here is derived from an EMBL/GenBank/DDBJ whole genome shotgun (WGS) entry which is preliminary data.</text>
</comment>
<evidence type="ECO:0000256" key="7">
    <source>
        <dbReference type="ARBA" id="ARBA00022741"/>
    </source>
</evidence>
<accession>A0ABV2IXG1</accession>
<dbReference type="CDD" id="cd00082">
    <property type="entry name" value="HisKA"/>
    <property type="match status" value="1"/>
</dbReference>
<dbReference type="CDD" id="cd06225">
    <property type="entry name" value="HAMP"/>
    <property type="match status" value="1"/>
</dbReference>
<keyword evidence="11" id="KW-0812">Transmembrane</keyword>
<evidence type="ECO:0000259" key="13">
    <source>
        <dbReference type="PROSITE" id="PS50885"/>
    </source>
</evidence>
<dbReference type="PANTHER" id="PTHR44936">
    <property type="entry name" value="SENSOR PROTEIN CREC"/>
    <property type="match status" value="1"/>
</dbReference>
<evidence type="ECO:0000256" key="3">
    <source>
        <dbReference type="ARBA" id="ARBA00012438"/>
    </source>
</evidence>
<dbReference type="GO" id="GO:0016301">
    <property type="term" value="F:kinase activity"/>
    <property type="evidence" value="ECO:0007669"/>
    <property type="project" value="UniProtKB-KW"/>
</dbReference>
<name>A0ABV2IXG1_9HYPH</name>
<evidence type="ECO:0000313" key="15">
    <source>
        <dbReference type="Proteomes" id="UP001549047"/>
    </source>
</evidence>
<dbReference type="SMART" id="SM00388">
    <property type="entry name" value="HisKA"/>
    <property type="match status" value="1"/>
</dbReference>
<evidence type="ECO:0000256" key="4">
    <source>
        <dbReference type="ARBA" id="ARBA00022475"/>
    </source>
</evidence>
<dbReference type="PRINTS" id="PR00344">
    <property type="entry name" value="BCTRLSENSOR"/>
</dbReference>
<feature type="transmembrane region" description="Helical" evidence="11">
    <location>
        <begin position="12"/>
        <end position="33"/>
    </location>
</feature>
<evidence type="ECO:0000313" key="14">
    <source>
        <dbReference type="EMBL" id="MET3612470.1"/>
    </source>
</evidence>
<dbReference type="SUPFAM" id="SSF158472">
    <property type="entry name" value="HAMP domain-like"/>
    <property type="match status" value="1"/>
</dbReference>
<sequence length="422" mass="45913">MNFIRRSLFLQFYATVLMGLALVALVLVAFAAIGKFDQRDPLAARLGPFIDSVLPPPGENFNLERAVHRMSDTVNADISVYDKQGTLIANAGRPVPPDVTDDDPKGFRPPGRTFAFETPDGLKVVARSRRPPGPHRQNVAFVILLIAAALGLAALPVTRRLTRRLETLKTGMDTWSAGALETRLTVEGNDEIADVARTFNMAAGRIEDLVNAQKNLLANASHELRSPLARLRMAIEMFEADPAENLKTEIVRNMAELDELVDEILISSRLQAGRTESFEDMVDLVAIAAEESTHFDAADAVTVTGPSTLLRANGRLIRRLIRNLLQNAARHGKPPIEVSVTETTDALHLAVTDHGNGIPKSERERIFEPFYRPAGRAEAAGGWGIGLALVRQIAELHGGSVACEEAEGGGAAFVMQFPRRPT</sequence>
<evidence type="ECO:0000256" key="8">
    <source>
        <dbReference type="ARBA" id="ARBA00022777"/>
    </source>
</evidence>
<reference evidence="14 15" key="1">
    <citation type="submission" date="2024-06" db="EMBL/GenBank/DDBJ databases">
        <title>Genomic Encyclopedia of Type Strains, Phase IV (KMG-IV): sequencing the most valuable type-strain genomes for metagenomic binning, comparative biology and taxonomic classification.</title>
        <authorList>
            <person name="Goeker M."/>
        </authorList>
    </citation>
    <scope>NUCLEOTIDE SEQUENCE [LARGE SCALE GENOMIC DNA]</scope>
    <source>
        <strain evidence="14 15">DSM 29780</strain>
    </source>
</reference>
<keyword evidence="5" id="KW-0597">Phosphoprotein</keyword>
<gene>
    <name evidence="14" type="ORF">ABID16_000775</name>
</gene>